<dbReference type="SUPFAM" id="SSF103657">
    <property type="entry name" value="BAR/IMD domain-like"/>
    <property type="match status" value="1"/>
</dbReference>
<dbReference type="Pfam" id="PF00611">
    <property type="entry name" value="FCH"/>
    <property type="match status" value="1"/>
</dbReference>
<dbReference type="EMBL" id="CAJVPS010004567">
    <property type="protein sequence ID" value="CAG8605488.1"/>
    <property type="molecule type" value="Genomic_DNA"/>
</dbReference>
<organism evidence="7 8">
    <name type="scientific">Ambispora leptoticha</name>
    <dbReference type="NCBI Taxonomy" id="144679"/>
    <lineage>
        <taxon>Eukaryota</taxon>
        <taxon>Fungi</taxon>
        <taxon>Fungi incertae sedis</taxon>
        <taxon>Mucoromycota</taxon>
        <taxon>Glomeromycotina</taxon>
        <taxon>Glomeromycetes</taxon>
        <taxon>Archaeosporales</taxon>
        <taxon>Ambisporaceae</taxon>
        <taxon>Ambispora</taxon>
    </lineage>
</organism>
<dbReference type="PROSITE" id="PS50238">
    <property type="entry name" value="RHOGAP"/>
    <property type="match status" value="1"/>
</dbReference>
<evidence type="ECO:0000259" key="6">
    <source>
        <dbReference type="PROSITE" id="PS51741"/>
    </source>
</evidence>
<dbReference type="SUPFAM" id="SSF48350">
    <property type="entry name" value="GTPase activation domain, GAP"/>
    <property type="match status" value="1"/>
</dbReference>
<dbReference type="SMART" id="SM00055">
    <property type="entry name" value="FCH"/>
    <property type="match status" value="1"/>
</dbReference>
<dbReference type="OrthoDB" id="79452at2759"/>
<keyword evidence="8" id="KW-1185">Reference proteome</keyword>
<evidence type="ECO:0000313" key="7">
    <source>
        <dbReference type="EMBL" id="CAG8605488.1"/>
    </source>
</evidence>
<dbReference type="GO" id="GO:0007165">
    <property type="term" value="P:signal transduction"/>
    <property type="evidence" value="ECO:0007669"/>
    <property type="project" value="InterPro"/>
</dbReference>
<dbReference type="Pfam" id="PF00620">
    <property type="entry name" value="RhoGAP"/>
    <property type="match status" value="1"/>
</dbReference>
<protein>
    <submittedName>
        <fullName evidence="7">3162_t:CDS:1</fullName>
    </submittedName>
</protein>
<keyword evidence="1" id="KW-0343">GTPase activation</keyword>
<dbReference type="InterPro" id="IPR031160">
    <property type="entry name" value="F_BAR_dom"/>
</dbReference>
<comment type="caution">
    <text evidence="7">The sequence shown here is derived from an EMBL/GenBank/DDBJ whole genome shotgun (WGS) entry which is preliminary data.</text>
</comment>
<dbReference type="PANTHER" id="PTHR23176:SF134">
    <property type="entry name" value="RHO-TYPE GTPASE-ACTIVATING PROTEIN"/>
    <property type="match status" value="1"/>
</dbReference>
<feature type="region of interest" description="Disordered" evidence="4">
    <location>
        <begin position="230"/>
        <end position="257"/>
    </location>
</feature>
<dbReference type="InterPro" id="IPR000198">
    <property type="entry name" value="RhoGAP_dom"/>
</dbReference>
<evidence type="ECO:0000256" key="2">
    <source>
        <dbReference type="PROSITE-ProRule" id="PRU01077"/>
    </source>
</evidence>
<dbReference type="PANTHER" id="PTHR23176">
    <property type="entry name" value="RHO/RAC/CDC GTPASE-ACTIVATING PROTEIN"/>
    <property type="match status" value="1"/>
</dbReference>
<dbReference type="SMART" id="SM00324">
    <property type="entry name" value="RhoGAP"/>
    <property type="match status" value="1"/>
</dbReference>
<evidence type="ECO:0000313" key="8">
    <source>
        <dbReference type="Proteomes" id="UP000789508"/>
    </source>
</evidence>
<evidence type="ECO:0000259" key="5">
    <source>
        <dbReference type="PROSITE" id="PS50238"/>
    </source>
</evidence>
<keyword evidence="2 3" id="KW-0175">Coiled coil</keyword>
<evidence type="ECO:0000256" key="3">
    <source>
        <dbReference type="SAM" id="Coils"/>
    </source>
</evidence>
<sequence>MYLSSQDQLLFSTTEANSSSVSLAVTADGDGSSVNSFRTMETYDQESVASDTAVESTIEPEGVIKYLCDIDGGLNLILERVRQDAQSCKEAALFLKKRAAIEEEYGRMMIKLSKGMQESHQHSVNKQGTYGDSWMNMMRLHEAIGENRVKFAASISDISEELTSHFKDTEKSRKNSKDAGLKYERNIQEAEQALEKAKLKYETQSEEWERKILEKSGDLVPASKRTLTKSIFNNKPKSPNQLVKMEEEASKKAAQANDNYKSQLSYTNATRHDYYNVHLPRMIMALKDTADECDAALQYHLARYSYLFENTMVSDALVISPVNPDDGLSLRKIVEQIDNEADFQSYVVGFGAKARKVARKDIIYEEYTLSPQVLDIMNPRSIFGVDLAEQMERDGHDLPLILVKCAEAIEQHGLESQGIYRLNGANTQIQKLKTLFDRNAEAVDLNTEEILSDINSITGVLKLWFRELPEPLFPYNMYYEFINAAKIDDPKRRVIALHERVNLLPDANYSTLNFLMGHLNKIVEKQEINKMTVQNLGIVFGPTLLNTPTNSPIPSISSSSSLPILSSSIVDSSGLNDMGWQCKVVETILENYRVIFVQD</sequence>
<dbReference type="GO" id="GO:0005737">
    <property type="term" value="C:cytoplasm"/>
    <property type="evidence" value="ECO:0007669"/>
    <property type="project" value="TreeGrafter"/>
</dbReference>
<feature type="compositionally biased region" description="Polar residues" evidence="4">
    <location>
        <begin position="230"/>
        <end position="241"/>
    </location>
</feature>
<dbReference type="InterPro" id="IPR027267">
    <property type="entry name" value="AH/BAR_dom_sf"/>
</dbReference>
<dbReference type="Proteomes" id="UP000789508">
    <property type="component" value="Unassembled WGS sequence"/>
</dbReference>
<dbReference type="InterPro" id="IPR001060">
    <property type="entry name" value="FCH_dom"/>
</dbReference>
<accession>A0A9N9CMQ0</accession>
<name>A0A9N9CMQ0_9GLOM</name>
<reference evidence="7" key="1">
    <citation type="submission" date="2021-06" db="EMBL/GenBank/DDBJ databases">
        <authorList>
            <person name="Kallberg Y."/>
            <person name="Tangrot J."/>
            <person name="Rosling A."/>
        </authorList>
    </citation>
    <scope>NUCLEOTIDE SEQUENCE</scope>
    <source>
        <strain evidence="7">FL130A</strain>
    </source>
</reference>
<dbReference type="GO" id="GO:0005096">
    <property type="term" value="F:GTPase activator activity"/>
    <property type="evidence" value="ECO:0007669"/>
    <property type="project" value="UniProtKB-KW"/>
</dbReference>
<dbReference type="AlphaFoldDB" id="A0A9N9CMQ0"/>
<dbReference type="PROSITE" id="PS51741">
    <property type="entry name" value="F_BAR"/>
    <property type="match status" value="1"/>
</dbReference>
<gene>
    <name evidence="7" type="ORF">ALEPTO_LOCUS8334</name>
</gene>
<dbReference type="InterPro" id="IPR050729">
    <property type="entry name" value="Rho-GAP"/>
</dbReference>
<feature type="coiled-coil region" evidence="3">
    <location>
        <begin position="180"/>
        <end position="211"/>
    </location>
</feature>
<dbReference type="Gene3D" id="1.20.1270.60">
    <property type="entry name" value="Arfaptin homology (AH) domain/BAR domain"/>
    <property type="match status" value="1"/>
</dbReference>
<evidence type="ECO:0000256" key="4">
    <source>
        <dbReference type="SAM" id="MobiDB-lite"/>
    </source>
</evidence>
<proteinExistence type="predicted"/>
<dbReference type="Gene3D" id="1.10.555.10">
    <property type="entry name" value="Rho GTPase activation protein"/>
    <property type="match status" value="1"/>
</dbReference>
<dbReference type="InterPro" id="IPR008936">
    <property type="entry name" value="Rho_GTPase_activation_prot"/>
</dbReference>
<feature type="domain" description="Rho-GAP" evidence="5">
    <location>
        <begin position="385"/>
        <end position="596"/>
    </location>
</feature>
<evidence type="ECO:0000256" key="1">
    <source>
        <dbReference type="ARBA" id="ARBA00022468"/>
    </source>
</evidence>
<feature type="domain" description="F-BAR" evidence="6">
    <location>
        <begin position="61"/>
        <end position="342"/>
    </location>
</feature>